<reference evidence="1 2" key="1">
    <citation type="journal article" date="2013" name="Antonie Van Leeuwenhoek">
        <title>Sphingomonas ginsenosidivorax sp. nov., with the ability to transform ginsenosides.</title>
        <authorList>
            <person name="Jin X.F."/>
            <person name="Kim J.K."/>
            <person name="Liu Q.M."/>
            <person name="Kang M.S."/>
            <person name="He D."/>
            <person name="Jin F.X."/>
            <person name="Kim S.C."/>
            <person name="Im W.T."/>
        </authorList>
    </citation>
    <scope>NUCLEOTIDE SEQUENCE [LARGE SCALE GENOMIC DNA]</scope>
    <source>
        <strain evidence="1 2">KHI67</strain>
    </source>
</reference>
<comment type="caution">
    <text evidence="1">The sequence shown here is derived from an EMBL/GenBank/DDBJ whole genome shotgun (WGS) entry which is preliminary data.</text>
</comment>
<organism evidence="1 2">
    <name type="scientific">Sphingomonas ginsenosidivorax</name>
    <dbReference type="NCBI Taxonomy" id="862135"/>
    <lineage>
        <taxon>Bacteria</taxon>
        <taxon>Pseudomonadati</taxon>
        <taxon>Pseudomonadota</taxon>
        <taxon>Alphaproteobacteria</taxon>
        <taxon>Sphingomonadales</taxon>
        <taxon>Sphingomonadaceae</taxon>
        <taxon>Sphingomonas</taxon>
    </lineage>
</organism>
<dbReference type="RefSeq" id="WP_147080342.1">
    <property type="nucleotide sequence ID" value="NZ_VOQR01000001.1"/>
</dbReference>
<dbReference type="Proteomes" id="UP000321250">
    <property type="component" value="Unassembled WGS sequence"/>
</dbReference>
<evidence type="ECO:0000313" key="1">
    <source>
        <dbReference type="EMBL" id="TXC70291.1"/>
    </source>
</evidence>
<dbReference type="OrthoDB" id="9854471at2"/>
<protein>
    <submittedName>
        <fullName evidence="1">Uncharacterized protein</fullName>
    </submittedName>
</protein>
<proteinExistence type="predicted"/>
<keyword evidence="2" id="KW-1185">Reference proteome</keyword>
<evidence type="ECO:0000313" key="2">
    <source>
        <dbReference type="Proteomes" id="UP000321250"/>
    </source>
</evidence>
<dbReference type="EMBL" id="VOQR01000001">
    <property type="protein sequence ID" value="TXC70291.1"/>
    <property type="molecule type" value="Genomic_DNA"/>
</dbReference>
<sequence>MGRFRIELVDDATTGMVMAEAFGPDGAMIANSLPIYHSRDEAEQAIIATIKQAWPDRAPDAVDHSIGV</sequence>
<gene>
    <name evidence="1" type="ORF">FSB78_04535</name>
</gene>
<accession>A0A5C6UDJ1</accession>
<name>A0A5C6UDJ1_9SPHN</name>
<dbReference type="AlphaFoldDB" id="A0A5C6UDJ1"/>